<dbReference type="EMBL" id="JAFHDT010000025">
    <property type="protein sequence ID" value="KAI7791194.1"/>
    <property type="molecule type" value="Genomic_DNA"/>
</dbReference>
<dbReference type="PANTHER" id="PTHR12911">
    <property type="entry name" value="SAD1/UNC-84-LIKE PROTEIN-RELATED"/>
    <property type="match status" value="1"/>
</dbReference>
<feature type="domain" description="SUN" evidence="6">
    <location>
        <begin position="176"/>
        <end position="335"/>
    </location>
</feature>
<evidence type="ECO:0000259" key="6">
    <source>
        <dbReference type="PROSITE" id="PS51469"/>
    </source>
</evidence>
<keyword evidence="3" id="KW-0175">Coiled coil</keyword>
<evidence type="ECO:0000256" key="3">
    <source>
        <dbReference type="ARBA" id="ARBA00023054"/>
    </source>
</evidence>
<evidence type="ECO:0000256" key="5">
    <source>
        <dbReference type="ARBA" id="ARBA00037816"/>
    </source>
</evidence>
<dbReference type="GO" id="GO:0005637">
    <property type="term" value="C:nuclear inner membrane"/>
    <property type="evidence" value="ECO:0007669"/>
    <property type="project" value="UniProtKB-SubCell"/>
</dbReference>
<evidence type="ECO:0000256" key="4">
    <source>
        <dbReference type="ARBA" id="ARBA00023136"/>
    </source>
</evidence>
<dbReference type="Pfam" id="PF07738">
    <property type="entry name" value="Sad1_UNC"/>
    <property type="match status" value="1"/>
</dbReference>
<dbReference type="GO" id="GO:0034993">
    <property type="term" value="C:meiotic nuclear membrane microtubule tethering complex"/>
    <property type="evidence" value="ECO:0007669"/>
    <property type="project" value="TreeGrafter"/>
</dbReference>
<dbReference type="InterPro" id="IPR012919">
    <property type="entry name" value="SUN_dom"/>
</dbReference>
<evidence type="ECO:0000313" key="8">
    <source>
        <dbReference type="Proteomes" id="UP001059041"/>
    </source>
</evidence>
<comment type="caution">
    <text evidence="7">The sequence shown here is derived from an EMBL/GenBank/DDBJ whole genome shotgun (WGS) entry which is preliminary data.</text>
</comment>
<dbReference type="AlphaFoldDB" id="A0A9W7WA47"/>
<keyword evidence="4" id="KW-0472">Membrane</keyword>
<organism evidence="7 8">
    <name type="scientific">Triplophysa rosa</name>
    <name type="common">Cave loach</name>
    <dbReference type="NCBI Taxonomy" id="992332"/>
    <lineage>
        <taxon>Eukaryota</taxon>
        <taxon>Metazoa</taxon>
        <taxon>Chordata</taxon>
        <taxon>Craniata</taxon>
        <taxon>Vertebrata</taxon>
        <taxon>Euteleostomi</taxon>
        <taxon>Actinopterygii</taxon>
        <taxon>Neopterygii</taxon>
        <taxon>Teleostei</taxon>
        <taxon>Ostariophysi</taxon>
        <taxon>Cypriniformes</taxon>
        <taxon>Nemacheilidae</taxon>
        <taxon>Triplophysa</taxon>
    </lineage>
</organism>
<protein>
    <submittedName>
        <fullName evidence="7">SUN domain-containing protein 2-like</fullName>
    </submittedName>
</protein>
<evidence type="ECO:0000256" key="2">
    <source>
        <dbReference type="ARBA" id="ARBA00022989"/>
    </source>
</evidence>
<keyword evidence="1" id="KW-0812">Transmembrane</keyword>
<comment type="subcellular location">
    <subcellularLocation>
        <location evidence="5">Nucleus inner membrane</location>
        <topology evidence="5">Single-pass type II membrane protein</topology>
    </subcellularLocation>
</comment>
<accession>A0A9W7WA47</accession>
<evidence type="ECO:0000313" key="7">
    <source>
        <dbReference type="EMBL" id="KAI7791194.1"/>
    </source>
</evidence>
<keyword evidence="2" id="KW-1133">Transmembrane helix</keyword>
<proteinExistence type="predicted"/>
<keyword evidence="8" id="KW-1185">Reference proteome</keyword>
<dbReference type="InterPro" id="IPR045119">
    <property type="entry name" value="SUN1-5"/>
</dbReference>
<dbReference type="PANTHER" id="PTHR12911:SF22">
    <property type="entry name" value="SUN DOMAIN-CONTAINING PROTEIN 2"/>
    <property type="match status" value="1"/>
</dbReference>
<gene>
    <name evidence="7" type="ORF">IRJ41_012117</name>
</gene>
<sequence>MLLLYLFEDAADAFSSLFSLKSKMLRRSSRLRLSGYYLPSDDGHDGFNWKISYRESPARKSWTHRGRSATPTLTPNCANELQTLYINDYSDDSVYDMESGCMLFFNNPLESEYQQQTSDLRSDVSNIREASDVLKQRLDAQNPLNTKDVTDIVQSALSLYKSDGTGMADYALESSGGRVTSTRCSETYPSKSSEFSLFGIPLWYYSESPQTVIQPEVHPGKCWAFRGSKGFLEISLSYPIRITHVTLEHIPKTLSPTGEIDSAPKDFVVYGLFNQCDGGQLLGSFTYNQDEDPIQTFKIPESTQVFNIVELRILSNWGHSEYTCVYRFRVHGVPWVINGLK</sequence>
<dbReference type="FunFam" id="2.60.120.260:FF:000009">
    <property type="entry name" value="SUN domain-containing protein 1 isoform X1"/>
    <property type="match status" value="1"/>
</dbReference>
<name>A0A9W7WA47_TRIRA</name>
<reference evidence="7" key="1">
    <citation type="submission" date="2021-02" db="EMBL/GenBank/DDBJ databases">
        <title>Comparative genomics reveals that relaxation of natural selection precedes convergent phenotypic evolution of cavefish.</title>
        <authorList>
            <person name="Peng Z."/>
        </authorList>
    </citation>
    <scope>NUCLEOTIDE SEQUENCE</scope>
    <source>
        <tissue evidence="7">Muscle</tissue>
    </source>
</reference>
<dbReference type="PROSITE" id="PS51469">
    <property type="entry name" value="SUN"/>
    <property type="match status" value="1"/>
</dbReference>
<dbReference type="Gene3D" id="2.60.120.260">
    <property type="entry name" value="Galactose-binding domain-like"/>
    <property type="match status" value="1"/>
</dbReference>
<evidence type="ECO:0000256" key="1">
    <source>
        <dbReference type="ARBA" id="ARBA00022692"/>
    </source>
</evidence>
<dbReference type="GO" id="GO:0043495">
    <property type="term" value="F:protein-membrane adaptor activity"/>
    <property type="evidence" value="ECO:0007669"/>
    <property type="project" value="TreeGrafter"/>
</dbReference>
<dbReference type="Proteomes" id="UP001059041">
    <property type="component" value="Linkage Group LG25"/>
</dbReference>